<proteinExistence type="predicted"/>
<accession>A0A8S9NHT0</accession>
<dbReference type="PANTHER" id="PTHR47871:SF2">
    <property type="entry name" value="OS03G0221300 PROTEIN"/>
    <property type="match status" value="1"/>
</dbReference>
<evidence type="ECO:0000313" key="3">
    <source>
        <dbReference type="Proteomes" id="UP000712600"/>
    </source>
</evidence>
<feature type="compositionally biased region" description="Acidic residues" evidence="1">
    <location>
        <begin position="283"/>
        <end position="294"/>
    </location>
</feature>
<feature type="region of interest" description="Disordered" evidence="1">
    <location>
        <begin position="365"/>
        <end position="387"/>
    </location>
</feature>
<evidence type="ECO:0000313" key="2">
    <source>
        <dbReference type="EMBL" id="KAF3501388.1"/>
    </source>
</evidence>
<dbReference type="Proteomes" id="UP000712600">
    <property type="component" value="Unassembled WGS sequence"/>
</dbReference>
<dbReference type="PANTHER" id="PTHR47871">
    <property type="entry name" value="NAC DOMAIN-CONTAINING PROTEIN 8"/>
    <property type="match status" value="1"/>
</dbReference>
<name>A0A8S9NHT0_BRACR</name>
<evidence type="ECO:0008006" key="4">
    <source>
        <dbReference type="Google" id="ProtNLM"/>
    </source>
</evidence>
<organism evidence="2 3">
    <name type="scientific">Brassica cretica</name>
    <name type="common">Mustard</name>
    <dbReference type="NCBI Taxonomy" id="69181"/>
    <lineage>
        <taxon>Eukaryota</taxon>
        <taxon>Viridiplantae</taxon>
        <taxon>Streptophyta</taxon>
        <taxon>Embryophyta</taxon>
        <taxon>Tracheophyta</taxon>
        <taxon>Spermatophyta</taxon>
        <taxon>Magnoliopsida</taxon>
        <taxon>eudicotyledons</taxon>
        <taxon>Gunneridae</taxon>
        <taxon>Pentapetalae</taxon>
        <taxon>rosids</taxon>
        <taxon>malvids</taxon>
        <taxon>Brassicales</taxon>
        <taxon>Brassicaceae</taxon>
        <taxon>Brassiceae</taxon>
        <taxon>Brassica</taxon>
    </lineage>
</organism>
<feature type="region of interest" description="Disordered" evidence="1">
    <location>
        <begin position="237"/>
        <end position="313"/>
    </location>
</feature>
<gene>
    <name evidence="2" type="ORF">F2Q69_00044732</name>
</gene>
<sequence>MHKMCHEPINVSPAESGVTFNELDHLPLTTRRSLLHPNSVSVPASNVDSIVKMEEDCFDELGVVVSNCDAPESVNSQTPESTTIGCSQGLIDSGNLRPQNNILLVSCSNSEESFNRVEQTEETTGSDDALEHLSLKERRKLLLQRMVLRLPEPNFEGNTKDGHETDLFKIKAENTCKNGIASSSTVRFSGFLEKIDSFLYKKVSIGSVSESQLSGVQENDIPIANKRSFELSPEASLSNRDYEHSPLSSNCYAEKQRDSVKRVKRNPRPLNVSEMQLNQEVCEPLDDSSMDNNEEPNPVTSEQVQVKREVETHEEDELDFVNLISRLTRCTSAASPASFVKDEASESDEDEIDHMKLIDRLKLRSSSNGSGHHEAPPSSSPPSGFSFCTSDEYVKPARASRPWKRKKTATNSIETALEEDAPGLLQVLIKQGVTVDELRLYGENDSFSDDSSLLEETFSELEDVISQLYFKRATGPKLLNLSFSKDSRTSYCLTCLFSLIEQARYLRFRKWPVEWGWCRDLQSFIFVFERHNRIVMERPEYGYATYFFELSNTASVGWQIKRLVLAMKLASCGRYQLIENKPLLVNSSHFVTKLFLLMFLVFAGYRIVMERPEYGYATYFFELSNTASVGWQIKRLVLAMKLASCGRYQLIENKPLLVGEDMTEAEAEVLMKYGWVANTGLGTMLNYRDRVFHDRKSHKETSEWKSKISKLLVDGYNSGTIVSTFIVPPDDVEDDDDAGLDMEQVKLESY</sequence>
<reference evidence="2" key="1">
    <citation type="submission" date="2019-12" db="EMBL/GenBank/DDBJ databases">
        <title>Genome sequencing and annotation of Brassica cretica.</title>
        <authorList>
            <person name="Studholme D.J."/>
            <person name="Sarris P."/>
        </authorList>
    </citation>
    <scope>NUCLEOTIDE SEQUENCE</scope>
    <source>
        <strain evidence="2">PFS-109/04</strain>
        <tissue evidence="2">Leaf</tissue>
    </source>
</reference>
<dbReference type="AlphaFoldDB" id="A0A8S9NHT0"/>
<dbReference type="EMBL" id="QGKX02001621">
    <property type="protein sequence ID" value="KAF3501388.1"/>
    <property type="molecule type" value="Genomic_DNA"/>
</dbReference>
<evidence type="ECO:0000256" key="1">
    <source>
        <dbReference type="SAM" id="MobiDB-lite"/>
    </source>
</evidence>
<comment type="caution">
    <text evidence="2">The sequence shown here is derived from an EMBL/GenBank/DDBJ whole genome shotgun (WGS) entry which is preliminary data.</text>
</comment>
<protein>
    <recommendedName>
        <fullName evidence="4">NAC domain-containing protein</fullName>
    </recommendedName>
</protein>